<dbReference type="Proteomes" id="UP000837857">
    <property type="component" value="Chromosome 2"/>
</dbReference>
<sequence length="127" mass="14149">MALNLNNCPANTSESSGLKQCSSDYLFTALSEMVVLLRYKFCGFWAPSDRGAKPTRSRNRAAGGSTRYVTPWPKRRISQRKIYCTSPSKLAVQKETAAPFSRQFVARETSPRTKTMVSIIFKAVTSS</sequence>
<keyword evidence="3" id="KW-1185">Reference proteome</keyword>
<evidence type="ECO:0000313" key="2">
    <source>
        <dbReference type="EMBL" id="CAH2049891.1"/>
    </source>
</evidence>
<feature type="non-terminal residue" evidence="2">
    <location>
        <position position="1"/>
    </location>
</feature>
<accession>A0ABN8I721</accession>
<gene>
    <name evidence="2" type="ORF">IPOD504_LOCUS7077</name>
</gene>
<reference evidence="2" key="1">
    <citation type="submission" date="2022-03" db="EMBL/GenBank/DDBJ databases">
        <authorList>
            <person name="Martin H S."/>
        </authorList>
    </citation>
    <scope>NUCLEOTIDE SEQUENCE</scope>
</reference>
<name>A0ABN8I721_9NEOP</name>
<proteinExistence type="predicted"/>
<organism evidence="2 3">
    <name type="scientific">Iphiclides podalirius</name>
    <name type="common">scarce swallowtail</name>
    <dbReference type="NCBI Taxonomy" id="110791"/>
    <lineage>
        <taxon>Eukaryota</taxon>
        <taxon>Metazoa</taxon>
        <taxon>Ecdysozoa</taxon>
        <taxon>Arthropoda</taxon>
        <taxon>Hexapoda</taxon>
        <taxon>Insecta</taxon>
        <taxon>Pterygota</taxon>
        <taxon>Neoptera</taxon>
        <taxon>Endopterygota</taxon>
        <taxon>Lepidoptera</taxon>
        <taxon>Glossata</taxon>
        <taxon>Ditrysia</taxon>
        <taxon>Papilionoidea</taxon>
        <taxon>Papilionidae</taxon>
        <taxon>Papilioninae</taxon>
        <taxon>Iphiclides</taxon>
    </lineage>
</organism>
<evidence type="ECO:0000313" key="3">
    <source>
        <dbReference type="Proteomes" id="UP000837857"/>
    </source>
</evidence>
<dbReference type="EMBL" id="OW152814">
    <property type="protein sequence ID" value="CAH2049891.1"/>
    <property type="molecule type" value="Genomic_DNA"/>
</dbReference>
<evidence type="ECO:0000256" key="1">
    <source>
        <dbReference type="SAM" id="MobiDB-lite"/>
    </source>
</evidence>
<protein>
    <submittedName>
        <fullName evidence="2">Uncharacterized protein</fullName>
    </submittedName>
</protein>
<feature type="region of interest" description="Disordered" evidence="1">
    <location>
        <begin position="48"/>
        <end position="70"/>
    </location>
</feature>